<dbReference type="Proteomes" id="UP000799640">
    <property type="component" value="Unassembled WGS sequence"/>
</dbReference>
<dbReference type="AlphaFoldDB" id="A0A6G1HSW9"/>
<dbReference type="EMBL" id="ML996699">
    <property type="protein sequence ID" value="KAF2398929.1"/>
    <property type="molecule type" value="Genomic_DNA"/>
</dbReference>
<proteinExistence type="predicted"/>
<protein>
    <submittedName>
        <fullName evidence="1">Uncharacterized protein</fullName>
    </submittedName>
</protein>
<gene>
    <name evidence="1" type="ORF">EJ06DRAFT_95318</name>
</gene>
<organism evidence="1 2">
    <name type="scientific">Trichodelitschia bisporula</name>
    <dbReference type="NCBI Taxonomy" id="703511"/>
    <lineage>
        <taxon>Eukaryota</taxon>
        <taxon>Fungi</taxon>
        <taxon>Dikarya</taxon>
        <taxon>Ascomycota</taxon>
        <taxon>Pezizomycotina</taxon>
        <taxon>Dothideomycetes</taxon>
        <taxon>Dothideomycetes incertae sedis</taxon>
        <taxon>Phaeotrichales</taxon>
        <taxon>Phaeotrichaceae</taxon>
        <taxon>Trichodelitschia</taxon>
    </lineage>
</organism>
<evidence type="ECO:0000313" key="1">
    <source>
        <dbReference type="EMBL" id="KAF2398929.1"/>
    </source>
</evidence>
<accession>A0A6G1HSW9</accession>
<name>A0A6G1HSW9_9PEZI</name>
<keyword evidence="2" id="KW-1185">Reference proteome</keyword>
<sequence>MIGTTTNPPRRCLGGYIPRETAFNKYPSGVNRHKAMRRDMPLTTPLGPLVRSGRSRFTAPHCPPPPRFLAQLAKQKACTVFCCRSGQFQCTVEAHEAFCLRTGMAVCQLLASWQQRSCCATFDANSNWLEISLRVSRESGLHFPLSVRRKAELCVLLLDLQSCFHT</sequence>
<evidence type="ECO:0000313" key="2">
    <source>
        <dbReference type="Proteomes" id="UP000799640"/>
    </source>
</evidence>
<reference evidence="1" key="1">
    <citation type="journal article" date="2020" name="Stud. Mycol.">
        <title>101 Dothideomycetes genomes: a test case for predicting lifestyles and emergence of pathogens.</title>
        <authorList>
            <person name="Haridas S."/>
            <person name="Albert R."/>
            <person name="Binder M."/>
            <person name="Bloem J."/>
            <person name="Labutti K."/>
            <person name="Salamov A."/>
            <person name="Andreopoulos B."/>
            <person name="Baker S."/>
            <person name="Barry K."/>
            <person name="Bills G."/>
            <person name="Bluhm B."/>
            <person name="Cannon C."/>
            <person name="Castanera R."/>
            <person name="Culley D."/>
            <person name="Daum C."/>
            <person name="Ezra D."/>
            <person name="Gonzalez J."/>
            <person name="Henrissat B."/>
            <person name="Kuo A."/>
            <person name="Liang C."/>
            <person name="Lipzen A."/>
            <person name="Lutzoni F."/>
            <person name="Magnuson J."/>
            <person name="Mondo S."/>
            <person name="Nolan M."/>
            <person name="Ohm R."/>
            <person name="Pangilinan J."/>
            <person name="Park H.-J."/>
            <person name="Ramirez L."/>
            <person name="Alfaro M."/>
            <person name="Sun H."/>
            <person name="Tritt A."/>
            <person name="Yoshinaga Y."/>
            <person name="Zwiers L.-H."/>
            <person name="Turgeon B."/>
            <person name="Goodwin S."/>
            <person name="Spatafora J."/>
            <person name="Crous P."/>
            <person name="Grigoriev I."/>
        </authorList>
    </citation>
    <scope>NUCLEOTIDE SEQUENCE</scope>
    <source>
        <strain evidence="1">CBS 262.69</strain>
    </source>
</reference>